<dbReference type="GO" id="GO:0003955">
    <property type="term" value="F:NAD(P)H dehydrogenase (quinone) activity"/>
    <property type="evidence" value="ECO:0007669"/>
    <property type="project" value="UniProtKB-EC"/>
</dbReference>
<dbReference type="NCBIfam" id="TIGR01755">
    <property type="entry name" value="flav_wrbA"/>
    <property type="match status" value="1"/>
</dbReference>
<dbReference type="PROSITE" id="PS50902">
    <property type="entry name" value="FLAVODOXIN_LIKE"/>
    <property type="match status" value="1"/>
</dbReference>
<dbReference type="RefSeq" id="WP_386159896.1">
    <property type="nucleotide sequence ID" value="NZ_BAAAWW010000132.1"/>
</dbReference>
<keyword evidence="3" id="KW-0560">Oxidoreductase</keyword>
<dbReference type="InterPro" id="IPR005025">
    <property type="entry name" value="FMN_Rdtase-like_dom"/>
</dbReference>
<dbReference type="Pfam" id="PF03358">
    <property type="entry name" value="FMN_red"/>
    <property type="match status" value="1"/>
</dbReference>
<evidence type="ECO:0000313" key="3">
    <source>
        <dbReference type="EMBL" id="MFB9678725.1"/>
    </source>
</evidence>
<name>A0ABV5THV8_9ACTN</name>
<dbReference type="InterPro" id="IPR029039">
    <property type="entry name" value="Flavoprotein-like_sf"/>
</dbReference>
<evidence type="ECO:0000313" key="4">
    <source>
        <dbReference type="Proteomes" id="UP001589610"/>
    </source>
</evidence>
<evidence type="ECO:0000259" key="2">
    <source>
        <dbReference type="PROSITE" id="PS50902"/>
    </source>
</evidence>
<sequence>MSQEAVTQEAVNQEDVTEPVVNAVVVYYSATGTVFALAKAAAAAAEKAGAEVRLRKVRELAPTEAIASSEGWAAHAAATQYVVEASLKDLEWADVLLFGTPTRYGNPTAQMRQFIDTTGPLWARGLLVDKVVSSFTASSTAHGGQESTILAMNNTFYHWGAIIVPPGYADPVQFRSGNPYGTSHTSDSGTIPPGDVQLEAMAFQARRVVEVAAAFLRGRLP</sequence>
<evidence type="ECO:0000256" key="1">
    <source>
        <dbReference type="ARBA" id="ARBA00006961"/>
    </source>
</evidence>
<dbReference type="NCBIfam" id="NF002999">
    <property type="entry name" value="PRK03767.1"/>
    <property type="match status" value="1"/>
</dbReference>
<dbReference type="InterPro" id="IPR008254">
    <property type="entry name" value="Flavodoxin/NO_synth"/>
</dbReference>
<organism evidence="3 4">
    <name type="scientific">Streptosporangium vulgare</name>
    <dbReference type="NCBI Taxonomy" id="46190"/>
    <lineage>
        <taxon>Bacteria</taxon>
        <taxon>Bacillati</taxon>
        <taxon>Actinomycetota</taxon>
        <taxon>Actinomycetes</taxon>
        <taxon>Streptosporangiales</taxon>
        <taxon>Streptosporangiaceae</taxon>
        <taxon>Streptosporangium</taxon>
    </lineage>
</organism>
<dbReference type="EC" id="1.6.5.2" evidence="3"/>
<keyword evidence="4" id="KW-1185">Reference proteome</keyword>
<dbReference type="PANTHER" id="PTHR30546:SF23">
    <property type="entry name" value="FLAVOPROTEIN-LIKE PROTEIN YCP4-RELATED"/>
    <property type="match status" value="1"/>
</dbReference>
<comment type="caution">
    <text evidence="3">The sequence shown here is derived from an EMBL/GenBank/DDBJ whole genome shotgun (WGS) entry which is preliminary data.</text>
</comment>
<dbReference type="Proteomes" id="UP001589610">
    <property type="component" value="Unassembled WGS sequence"/>
</dbReference>
<comment type="similarity">
    <text evidence="1">Belongs to the WrbA family.</text>
</comment>
<reference evidence="3 4" key="1">
    <citation type="submission" date="2024-09" db="EMBL/GenBank/DDBJ databases">
        <authorList>
            <person name="Sun Q."/>
            <person name="Mori K."/>
        </authorList>
    </citation>
    <scope>NUCLEOTIDE SEQUENCE [LARGE SCALE GENOMIC DNA]</scope>
    <source>
        <strain evidence="3 4">JCM 3028</strain>
    </source>
</reference>
<gene>
    <name evidence="3" type="primary">wrbA</name>
    <name evidence="3" type="ORF">ACFFRH_24870</name>
</gene>
<dbReference type="PANTHER" id="PTHR30546">
    <property type="entry name" value="FLAVODOXIN-RELATED PROTEIN WRBA-RELATED"/>
    <property type="match status" value="1"/>
</dbReference>
<feature type="domain" description="Flavodoxin-like" evidence="2">
    <location>
        <begin position="23"/>
        <end position="208"/>
    </location>
</feature>
<dbReference type="SUPFAM" id="SSF52218">
    <property type="entry name" value="Flavoproteins"/>
    <property type="match status" value="1"/>
</dbReference>
<dbReference type="EMBL" id="JBHMBS010000012">
    <property type="protein sequence ID" value="MFB9678725.1"/>
    <property type="molecule type" value="Genomic_DNA"/>
</dbReference>
<protein>
    <submittedName>
        <fullName evidence="3">NAD(P)H:quinone oxidoreductase</fullName>
        <ecNumber evidence="3">1.6.5.2</ecNumber>
    </submittedName>
</protein>
<proteinExistence type="inferred from homology"/>
<dbReference type="InterPro" id="IPR010089">
    <property type="entry name" value="Flavoprotein_WrbA-like"/>
</dbReference>
<dbReference type="Gene3D" id="3.40.50.360">
    <property type="match status" value="1"/>
</dbReference>
<accession>A0ABV5THV8</accession>